<feature type="region of interest" description="Disordered" evidence="1">
    <location>
        <begin position="438"/>
        <end position="514"/>
    </location>
</feature>
<protein>
    <submittedName>
        <fullName evidence="2">Uncharacterized protein</fullName>
    </submittedName>
</protein>
<sequence>MYDEDTGVVADYDLKSGQVTSLQKTGTYAAMRAAIDVQISTAKAYPRAHHQVAKNLIAWCAGDTETAESCVYSLPRGGKTIRGPSIRFAEILTHAWGHMRVDARIVDEGRDFIVVRGECHDLQSNNVWSQDVTRRITGSNGRRYDADLIGVTTMAAASIAQRDSVLKCIPAFIWRPAFDACMQRIVGDVKTLSDRRIKAVGQYSILGVQAEQVFKKLGVASINDITADHLVDLIGTFNAIREQHTTVEAEFGEQRITTRSLGGSPLGAAEDEGNDEAAPAAAEPAAETERPAATQPQAAKDPEPAAGGDAPDGARRRGAADPNKKAQRQTRSQRAGGDAEADMVREASRPTPAAESPAAQSQQKPAAAEAQPSKPAAEMTTAASPTNAESETKPQGRYLDPKGGTSAQSLLRYWENDCNACTTVDQLKALAVRYGPQFEGKLNEEQEEESRDTYEASKERIEKEEAERKRREAAEAYERAQNGDDPPPSAGEGEAAASSDEAKPAEPAAVRSPMIDRCADMAPNNAEHRKQWEWIVEQLDAATTKQGVMDRYAELEKEGEIGKLPEDAALNARTARFRIKQSKAS</sequence>
<dbReference type="EMBL" id="CP001029">
    <property type="protein sequence ID" value="ACB80876.1"/>
    <property type="molecule type" value="Genomic_DNA"/>
</dbReference>
<feature type="region of interest" description="Disordered" evidence="1">
    <location>
        <begin position="250"/>
        <end position="405"/>
    </location>
</feature>
<proteinExistence type="predicted"/>
<gene>
    <name evidence="2" type="ordered locus">Mpop_2721</name>
</gene>
<feature type="compositionally biased region" description="Basic and acidic residues" evidence="1">
    <location>
        <begin position="451"/>
        <end position="482"/>
    </location>
</feature>
<dbReference type="eggNOG" id="ENOG5031S5B">
    <property type="taxonomic scope" value="Bacteria"/>
</dbReference>
<evidence type="ECO:0000313" key="2">
    <source>
        <dbReference type="EMBL" id="ACB80876.1"/>
    </source>
</evidence>
<dbReference type="HOGENOM" id="CLU_466047_0_0_5"/>
<evidence type="ECO:0000313" key="3">
    <source>
        <dbReference type="Proteomes" id="UP000007136"/>
    </source>
</evidence>
<reference evidence="2" key="1">
    <citation type="submission" date="2008-04" db="EMBL/GenBank/DDBJ databases">
        <title>Complete sequence of chromosome of Methylobacterium populi BJ001.</title>
        <authorList>
            <consortium name="US DOE Joint Genome Institute"/>
            <person name="Copeland A."/>
            <person name="Lucas S."/>
            <person name="Lapidus A."/>
            <person name="Glavina del Rio T."/>
            <person name="Dalin E."/>
            <person name="Tice H."/>
            <person name="Bruce D."/>
            <person name="Goodwin L."/>
            <person name="Pitluck S."/>
            <person name="Chertkov O."/>
            <person name="Brettin T."/>
            <person name="Detter J.C."/>
            <person name="Han C."/>
            <person name="Kuske C.R."/>
            <person name="Schmutz J."/>
            <person name="Larimer F."/>
            <person name="Land M."/>
            <person name="Hauser L."/>
            <person name="Kyrpides N."/>
            <person name="Mikhailova N."/>
            <person name="Marx C."/>
            <person name="Richardson P."/>
        </authorList>
    </citation>
    <scope>NUCLEOTIDE SEQUENCE [LARGE SCALE GENOMIC DNA]</scope>
    <source>
        <strain evidence="2">BJ001</strain>
    </source>
</reference>
<dbReference type="Proteomes" id="UP000007136">
    <property type="component" value="Chromosome"/>
</dbReference>
<dbReference type="RefSeq" id="WP_012454598.1">
    <property type="nucleotide sequence ID" value="NC_010725.1"/>
</dbReference>
<name>B1ZD07_METPB</name>
<evidence type="ECO:0000256" key="1">
    <source>
        <dbReference type="SAM" id="MobiDB-lite"/>
    </source>
</evidence>
<feature type="compositionally biased region" description="Basic and acidic residues" evidence="1">
    <location>
        <begin position="312"/>
        <end position="324"/>
    </location>
</feature>
<dbReference type="AlphaFoldDB" id="B1ZD07"/>
<feature type="compositionally biased region" description="Low complexity" evidence="1">
    <location>
        <begin position="276"/>
        <end position="285"/>
    </location>
</feature>
<dbReference type="STRING" id="441620.Mpop_2721"/>
<feature type="compositionally biased region" description="Low complexity" evidence="1">
    <location>
        <begin position="352"/>
        <end position="378"/>
    </location>
</feature>
<dbReference type="OrthoDB" id="8100461at2"/>
<dbReference type="KEGG" id="mpo:Mpop_2721"/>
<accession>B1ZD07</accession>
<organism evidence="2 3">
    <name type="scientific">Methylorubrum populi (strain ATCC BAA-705 / NCIMB 13946 / BJ001)</name>
    <name type="common">Methylobacterium populi</name>
    <dbReference type="NCBI Taxonomy" id="441620"/>
    <lineage>
        <taxon>Bacteria</taxon>
        <taxon>Pseudomonadati</taxon>
        <taxon>Pseudomonadota</taxon>
        <taxon>Alphaproteobacteria</taxon>
        <taxon>Hyphomicrobiales</taxon>
        <taxon>Methylobacteriaceae</taxon>
        <taxon>Methylorubrum</taxon>
    </lineage>
</organism>
<feature type="compositionally biased region" description="Low complexity" evidence="1">
    <location>
        <begin position="490"/>
        <end position="499"/>
    </location>
</feature>